<keyword evidence="4" id="KW-1185">Reference proteome</keyword>
<name>F9D464_PREDD</name>
<proteinExistence type="predicted"/>
<dbReference type="HOGENOM" id="CLU_2684734_0_0_10"/>
<accession>F9D464</accession>
<gene>
    <name evidence="1" type="ordered locus">Prede_2685</name>
    <name evidence="2" type="ORF">HMPREF9136_1642</name>
</gene>
<organism evidence="2 3">
    <name type="scientific">Prevotella dentalis (strain ATCC 49559 / DSM 3688 / JCM 13448 / NCTC 12043 / ES 2772)</name>
    <name type="common">Mitsuokella dentalis</name>
    <dbReference type="NCBI Taxonomy" id="908937"/>
    <lineage>
        <taxon>Bacteria</taxon>
        <taxon>Pseudomonadati</taxon>
        <taxon>Bacteroidota</taxon>
        <taxon>Bacteroidia</taxon>
        <taxon>Bacteroidales</taxon>
        <taxon>Prevotellaceae</taxon>
        <taxon>Prevotella</taxon>
    </lineage>
</organism>
<dbReference type="Proteomes" id="UP000010862">
    <property type="component" value="Chromosome 2"/>
</dbReference>
<protein>
    <submittedName>
        <fullName evidence="2">Uncharacterized protein</fullName>
    </submittedName>
</protein>
<dbReference type="EMBL" id="AFPW01000023">
    <property type="protein sequence ID" value="EGQ14107.1"/>
    <property type="molecule type" value="Genomic_DNA"/>
</dbReference>
<evidence type="ECO:0000313" key="1">
    <source>
        <dbReference type="EMBL" id="AGB29911.1"/>
    </source>
</evidence>
<dbReference type="KEGG" id="pdt:Prede_2685"/>
<sequence>MVRIYIIQNNVVSLLCLNKTTDYKTKEMETMRVTAEERDLIEQMRNYNRSYPNGYPKLLEIIIEKFYSMLRQPY</sequence>
<reference evidence="2 3" key="1">
    <citation type="submission" date="2011-04" db="EMBL/GenBank/DDBJ databases">
        <authorList>
            <person name="Muzny D."/>
            <person name="Qin X."/>
            <person name="Deng J."/>
            <person name="Jiang H."/>
            <person name="Liu Y."/>
            <person name="Qu J."/>
            <person name="Song X.-Z."/>
            <person name="Zhang L."/>
            <person name="Thornton R."/>
            <person name="Coyle M."/>
            <person name="Francisco L."/>
            <person name="Jackson L."/>
            <person name="Javaid M."/>
            <person name="Korchina V."/>
            <person name="Kovar C."/>
            <person name="Mata R."/>
            <person name="Mathew T."/>
            <person name="Ngo R."/>
            <person name="Nguyen L."/>
            <person name="Nguyen N."/>
            <person name="Okwuonu G."/>
            <person name="Ongeri F."/>
            <person name="Pham C."/>
            <person name="Simmons D."/>
            <person name="Wilczek-Boney K."/>
            <person name="Hale W."/>
            <person name="Jakkamsetti A."/>
            <person name="Pham P."/>
            <person name="Ruth R."/>
            <person name="San Lucas F."/>
            <person name="Warren J."/>
            <person name="Zhang J."/>
            <person name="Zhao Z."/>
            <person name="Zhou C."/>
            <person name="Zhu D."/>
            <person name="Lee S."/>
            <person name="Bess C."/>
            <person name="Blankenburg K."/>
            <person name="Forbes L."/>
            <person name="Fu Q."/>
            <person name="Gubbala S."/>
            <person name="Hirani K."/>
            <person name="Jayaseelan J.C."/>
            <person name="Lara F."/>
            <person name="Munidasa M."/>
            <person name="Palculict T."/>
            <person name="Patil S."/>
            <person name="Pu L.-L."/>
            <person name="Saada N."/>
            <person name="Tang L."/>
            <person name="Weissenberger G."/>
            <person name="Zhu Y."/>
            <person name="Hemphill L."/>
            <person name="Shang Y."/>
            <person name="Youmans B."/>
            <person name="Ayvaz T."/>
            <person name="Ross M."/>
            <person name="Santibanez J."/>
            <person name="Aqrawi P."/>
            <person name="Gross S."/>
            <person name="Joshi V."/>
            <person name="Fowler G."/>
            <person name="Nazareth L."/>
            <person name="Reid J."/>
            <person name="Worley K."/>
            <person name="Petrosino J."/>
            <person name="Highlander S."/>
            <person name="Gibbs R."/>
        </authorList>
    </citation>
    <scope>NUCLEOTIDE SEQUENCE [LARGE SCALE GENOMIC DNA]</scope>
    <source>
        <strain evidence="2 3">DSM 3688</strain>
    </source>
</reference>
<evidence type="ECO:0000313" key="3">
    <source>
        <dbReference type="Proteomes" id="UP000007820"/>
    </source>
</evidence>
<reference evidence="1" key="2">
    <citation type="submission" date="2012-02" db="EMBL/GenBank/DDBJ databases">
        <title>Complete sequence of chromosome 2 of Prevotella dentalis DSM 3688.</title>
        <authorList>
            <consortium name="US DOE Joint Genome Institute (JGI-PGF)"/>
            <person name="Lucas S."/>
            <person name="Copeland A."/>
            <person name="Lapidus A."/>
            <person name="Glavina del Rio T."/>
            <person name="Dalin E."/>
            <person name="Tice H."/>
            <person name="Bruce D."/>
            <person name="Goodwin L."/>
            <person name="Pitluck S."/>
            <person name="Peters L."/>
            <person name="Mikhailova N."/>
            <person name="Chertkov O."/>
            <person name="Kyrpides N."/>
            <person name="Mavromatis K."/>
            <person name="Ivanova N."/>
            <person name="Brettin T."/>
            <person name="Detter J.C."/>
            <person name="Han C."/>
            <person name="Larimer F."/>
            <person name="Land M."/>
            <person name="Hauser L."/>
            <person name="Markowitz V."/>
            <person name="Cheng J.-F."/>
            <person name="Hugenholtz P."/>
            <person name="Woyke T."/>
            <person name="Wu D."/>
            <person name="Gronow S."/>
            <person name="Wellnitz S."/>
            <person name="Brambilla E."/>
            <person name="Klenk H.-P."/>
            <person name="Eisen J.A."/>
        </authorList>
    </citation>
    <scope>NUCLEOTIDE SEQUENCE [LARGE SCALE GENOMIC DNA]</scope>
    <source>
        <strain evidence="1">DSM 3688</strain>
    </source>
</reference>
<dbReference type="EMBL" id="CP003369">
    <property type="protein sequence ID" value="AGB29911.1"/>
    <property type="molecule type" value="Genomic_DNA"/>
</dbReference>
<evidence type="ECO:0000313" key="2">
    <source>
        <dbReference type="EMBL" id="EGQ14107.1"/>
    </source>
</evidence>
<dbReference type="Proteomes" id="UP000007820">
    <property type="component" value="Unassembled WGS sequence"/>
</dbReference>
<dbReference type="AlphaFoldDB" id="F9D464"/>
<dbReference type="PATRIC" id="fig|908937.9.peg.2846"/>
<dbReference type="STRING" id="908937.Prede_2685"/>
<evidence type="ECO:0000313" key="4">
    <source>
        <dbReference type="Proteomes" id="UP000010862"/>
    </source>
</evidence>